<dbReference type="RefSeq" id="WP_377028660.1">
    <property type="nucleotide sequence ID" value="NZ_JBHOMY010000003.1"/>
</dbReference>
<evidence type="ECO:0000313" key="2">
    <source>
        <dbReference type="Proteomes" id="UP001593940"/>
    </source>
</evidence>
<protein>
    <submittedName>
        <fullName evidence="1">Uncharacterized protein</fullName>
    </submittedName>
</protein>
<reference evidence="1 2" key="1">
    <citation type="submission" date="2024-09" db="EMBL/GenBank/DDBJ databases">
        <title>Nodulacao em especies de Leguminosae Basais da Amazonia e Caracterizacao dos Rizobios e Bacterias Associadas aos Nodulos.</title>
        <authorList>
            <person name="Jambeiro I.C.A."/>
            <person name="Lopes I.S."/>
            <person name="Aguiar E.R.G.R."/>
            <person name="Santos A.F.J."/>
            <person name="Dos Santos J.M.F."/>
            <person name="Gross E."/>
        </authorList>
    </citation>
    <scope>NUCLEOTIDE SEQUENCE [LARGE SCALE GENOMIC DNA]</scope>
    <source>
        <strain evidence="1 2">BRUESC1165</strain>
    </source>
</reference>
<dbReference type="Proteomes" id="UP001593940">
    <property type="component" value="Unassembled WGS sequence"/>
</dbReference>
<sequence length="168" mass="18592">MMEELKAAGAALTSLKAAFDLSKAFLDVKGAVDIQGKVFELQRVILSAQQDALKSQEAQSALLQRIRELENKLAEIGTWEAEKQRYALVDYGGGTLAYELKAEAANGEPYHRLCPSCFQRGQKSILQFSYKTSAGQDHYLCHACKADYDFGVKRHVDLSPRGGSWMSV</sequence>
<evidence type="ECO:0000313" key="1">
    <source>
        <dbReference type="EMBL" id="MFC1455445.1"/>
    </source>
</evidence>
<name>A0ABV6Y2E2_9HYPH</name>
<proteinExistence type="predicted"/>
<accession>A0ABV6Y2E2</accession>
<gene>
    <name evidence="1" type="ORF">ACETIH_01525</name>
</gene>
<dbReference type="EMBL" id="JBHOMY010000003">
    <property type="protein sequence ID" value="MFC1455445.1"/>
    <property type="molecule type" value="Genomic_DNA"/>
</dbReference>
<keyword evidence="2" id="KW-1185">Reference proteome</keyword>
<comment type="caution">
    <text evidence="1">The sequence shown here is derived from an EMBL/GenBank/DDBJ whole genome shotgun (WGS) entry which is preliminary data.</text>
</comment>
<organism evidence="1 2">
    <name type="scientific">Microvirga arabica</name>
    <dbReference type="NCBI Taxonomy" id="1128671"/>
    <lineage>
        <taxon>Bacteria</taxon>
        <taxon>Pseudomonadati</taxon>
        <taxon>Pseudomonadota</taxon>
        <taxon>Alphaproteobacteria</taxon>
        <taxon>Hyphomicrobiales</taxon>
        <taxon>Methylobacteriaceae</taxon>
        <taxon>Microvirga</taxon>
    </lineage>
</organism>